<dbReference type="InterPro" id="IPR051393">
    <property type="entry name" value="ABC_transporter_permease"/>
</dbReference>
<evidence type="ECO:0000256" key="1">
    <source>
        <dbReference type="ARBA" id="ARBA00004651"/>
    </source>
</evidence>
<evidence type="ECO:0000256" key="3">
    <source>
        <dbReference type="ARBA" id="ARBA00022475"/>
    </source>
</evidence>
<evidence type="ECO:0000313" key="10">
    <source>
        <dbReference type="Proteomes" id="UP000295075"/>
    </source>
</evidence>
<comment type="similarity">
    <text evidence="7">Belongs to the binding-protein-dependent transport system permease family.</text>
</comment>
<comment type="caution">
    <text evidence="9">The sequence shown here is derived from an EMBL/GenBank/DDBJ whole genome shotgun (WGS) entry which is preliminary data.</text>
</comment>
<dbReference type="Gene3D" id="1.10.3720.10">
    <property type="entry name" value="MetI-like"/>
    <property type="match status" value="1"/>
</dbReference>
<evidence type="ECO:0000256" key="5">
    <source>
        <dbReference type="ARBA" id="ARBA00022989"/>
    </source>
</evidence>
<sequence>MHHGKYRFVFGLLLIPLGLYAVFVVSPYVQAFPIAFTDWEGLSATYRYIGFDNFVALFHDSVFWTALRHNLFLLVSLPTIIVTLSLFFSAALNHRGGIRGAKFYKIIYFFPAVLSIAVVGVLWQFIFEPRGGLLNGFLRAVGLDALAQPWLGDGDTALGSIIAVVVWGGVGFYVVLFTAAMAAIPKELYEAALLDGAGSVQAFFRITLPLIWNTVQVAIAFLVIGALDQFALIKVLSVGPGGPNDATQVISLYMYTNAFAYGKFGYASAIGVTLFALNMILTVLTFRLTRRERVVY</sequence>
<dbReference type="OrthoDB" id="9804439at2"/>
<name>A0A4R4QGS3_9ACTN</name>
<evidence type="ECO:0000259" key="8">
    <source>
        <dbReference type="PROSITE" id="PS50928"/>
    </source>
</evidence>
<evidence type="ECO:0000256" key="4">
    <source>
        <dbReference type="ARBA" id="ARBA00022692"/>
    </source>
</evidence>
<keyword evidence="6 7" id="KW-0472">Membrane</keyword>
<gene>
    <name evidence="9" type="ORF">E1261_02580</name>
</gene>
<organism evidence="9 10">
    <name type="scientific">Kribbella albertanoniae</name>
    <dbReference type="NCBI Taxonomy" id="1266829"/>
    <lineage>
        <taxon>Bacteria</taxon>
        <taxon>Bacillati</taxon>
        <taxon>Actinomycetota</taxon>
        <taxon>Actinomycetes</taxon>
        <taxon>Propionibacteriales</taxon>
        <taxon>Kribbellaceae</taxon>
        <taxon>Kribbella</taxon>
    </lineage>
</organism>
<dbReference type="EMBL" id="SMKA01000005">
    <property type="protein sequence ID" value="TDC34808.1"/>
    <property type="molecule type" value="Genomic_DNA"/>
</dbReference>
<dbReference type="Pfam" id="PF00528">
    <property type="entry name" value="BPD_transp_1"/>
    <property type="match status" value="1"/>
</dbReference>
<keyword evidence="4 7" id="KW-0812">Transmembrane</keyword>
<feature type="transmembrane region" description="Helical" evidence="7">
    <location>
        <begin position="264"/>
        <end position="286"/>
    </location>
</feature>
<dbReference type="PANTHER" id="PTHR30193">
    <property type="entry name" value="ABC TRANSPORTER PERMEASE PROTEIN"/>
    <property type="match status" value="1"/>
</dbReference>
<keyword evidence="2 7" id="KW-0813">Transport</keyword>
<keyword evidence="5 7" id="KW-1133">Transmembrane helix</keyword>
<evidence type="ECO:0000256" key="2">
    <source>
        <dbReference type="ARBA" id="ARBA00022448"/>
    </source>
</evidence>
<dbReference type="Proteomes" id="UP000295075">
    <property type="component" value="Unassembled WGS sequence"/>
</dbReference>
<accession>A0A4R4QGS3</accession>
<feature type="transmembrane region" description="Helical" evidence="7">
    <location>
        <begin position="157"/>
        <end position="182"/>
    </location>
</feature>
<dbReference type="InterPro" id="IPR035906">
    <property type="entry name" value="MetI-like_sf"/>
</dbReference>
<evidence type="ECO:0000256" key="7">
    <source>
        <dbReference type="RuleBase" id="RU363032"/>
    </source>
</evidence>
<dbReference type="PROSITE" id="PS50928">
    <property type="entry name" value="ABC_TM1"/>
    <property type="match status" value="1"/>
</dbReference>
<feature type="transmembrane region" description="Helical" evidence="7">
    <location>
        <begin position="203"/>
        <end position="227"/>
    </location>
</feature>
<comment type="subcellular location">
    <subcellularLocation>
        <location evidence="1 7">Cell membrane</location>
        <topology evidence="1 7">Multi-pass membrane protein</topology>
    </subcellularLocation>
</comment>
<feature type="domain" description="ABC transmembrane type-1" evidence="8">
    <location>
        <begin position="67"/>
        <end position="285"/>
    </location>
</feature>
<dbReference type="RefSeq" id="WP_132401167.1">
    <property type="nucleotide sequence ID" value="NZ_SMKA01000005.1"/>
</dbReference>
<dbReference type="GO" id="GO:0005886">
    <property type="term" value="C:plasma membrane"/>
    <property type="evidence" value="ECO:0007669"/>
    <property type="project" value="UniProtKB-SubCell"/>
</dbReference>
<dbReference type="SUPFAM" id="SSF161098">
    <property type="entry name" value="MetI-like"/>
    <property type="match status" value="1"/>
</dbReference>
<evidence type="ECO:0000256" key="6">
    <source>
        <dbReference type="ARBA" id="ARBA00023136"/>
    </source>
</evidence>
<keyword evidence="3" id="KW-1003">Cell membrane</keyword>
<dbReference type="GO" id="GO:0055085">
    <property type="term" value="P:transmembrane transport"/>
    <property type="evidence" value="ECO:0007669"/>
    <property type="project" value="InterPro"/>
</dbReference>
<dbReference type="InterPro" id="IPR000515">
    <property type="entry name" value="MetI-like"/>
</dbReference>
<dbReference type="AlphaFoldDB" id="A0A4R4QGS3"/>
<dbReference type="PANTHER" id="PTHR30193:SF41">
    <property type="entry name" value="DIACETYLCHITOBIOSE UPTAKE SYSTEM PERMEASE PROTEIN NGCF"/>
    <property type="match status" value="1"/>
</dbReference>
<feature type="transmembrane region" description="Helical" evidence="7">
    <location>
        <begin position="106"/>
        <end position="126"/>
    </location>
</feature>
<protein>
    <submittedName>
        <fullName evidence="9">Sugar ABC transporter permease</fullName>
    </submittedName>
</protein>
<evidence type="ECO:0000313" key="9">
    <source>
        <dbReference type="EMBL" id="TDC34808.1"/>
    </source>
</evidence>
<keyword evidence="10" id="KW-1185">Reference proteome</keyword>
<dbReference type="CDD" id="cd06261">
    <property type="entry name" value="TM_PBP2"/>
    <property type="match status" value="1"/>
</dbReference>
<proteinExistence type="inferred from homology"/>
<feature type="transmembrane region" description="Helical" evidence="7">
    <location>
        <begin position="71"/>
        <end position="94"/>
    </location>
</feature>
<reference evidence="9 10" key="1">
    <citation type="submission" date="2019-03" db="EMBL/GenBank/DDBJ databases">
        <title>Draft genome sequences of novel Actinobacteria.</title>
        <authorList>
            <person name="Sahin N."/>
            <person name="Ay H."/>
            <person name="Saygin H."/>
        </authorList>
    </citation>
    <scope>NUCLEOTIDE SEQUENCE [LARGE SCALE GENOMIC DNA]</scope>
    <source>
        <strain evidence="9 10">JCM 30547</strain>
    </source>
</reference>